<keyword evidence="1" id="KW-0812">Transmembrane</keyword>
<dbReference type="GO" id="GO:0006790">
    <property type="term" value="P:sulfur compound metabolic process"/>
    <property type="evidence" value="ECO:0007669"/>
    <property type="project" value="TreeGrafter"/>
</dbReference>
<dbReference type="Gene3D" id="2.60.40.650">
    <property type="match status" value="1"/>
</dbReference>
<dbReference type="AlphaFoldDB" id="A0A853C8L2"/>
<dbReference type="InterPro" id="IPR036374">
    <property type="entry name" value="OxRdtase_Mopterin-bd_sf"/>
</dbReference>
<feature type="transmembrane region" description="Helical" evidence="1">
    <location>
        <begin position="163"/>
        <end position="182"/>
    </location>
</feature>
<dbReference type="GO" id="GO:0020037">
    <property type="term" value="F:heme binding"/>
    <property type="evidence" value="ECO:0007669"/>
    <property type="project" value="TreeGrafter"/>
</dbReference>
<keyword evidence="4" id="KW-1185">Reference proteome</keyword>
<evidence type="ECO:0000313" key="4">
    <source>
        <dbReference type="Proteomes" id="UP000530424"/>
    </source>
</evidence>
<dbReference type="PANTHER" id="PTHR19372:SF7">
    <property type="entry name" value="SULFITE OXIDASE, MITOCHONDRIAL"/>
    <property type="match status" value="1"/>
</dbReference>
<evidence type="ECO:0000256" key="1">
    <source>
        <dbReference type="SAM" id="Phobius"/>
    </source>
</evidence>
<proteinExistence type="predicted"/>
<dbReference type="GO" id="GO:0008482">
    <property type="term" value="F:sulfite oxidase activity"/>
    <property type="evidence" value="ECO:0007669"/>
    <property type="project" value="TreeGrafter"/>
</dbReference>
<dbReference type="InterPro" id="IPR000572">
    <property type="entry name" value="OxRdtase_Mopterin-bd_dom"/>
</dbReference>
<feature type="transmembrane region" description="Helical" evidence="1">
    <location>
        <begin position="91"/>
        <end position="111"/>
    </location>
</feature>
<feature type="transmembrane region" description="Helical" evidence="1">
    <location>
        <begin position="7"/>
        <end position="27"/>
    </location>
</feature>
<feature type="transmembrane region" description="Helical" evidence="1">
    <location>
        <begin position="66"/>
        <end position="84"/>
    </location>
</feature>
<feature type="transmembrane region" description="Helical" evidence="1">
    <location>
        <begin position="123"/>
        <end position="142"/>
    </location>
</feature>
<dbReference type="SUPFAM" id="SSF81296">
    <property type="entry name" value="E set domains"/>
    <property type="match status" value="1"/>
</dbReference>
<sequence length="512" mass="54931">MRTSRGWWLVAGVAAGALGLALSYAVAGLLHVRESPVVAVAEGVIRLTPGPVAEWAINVFGAADKTALLVGIFLVLTVLFAWIGRIARRRWWLAVLAYVALALVGWLAVAVKPGAVGTGLLPLAAGLLGWLVAMAVLAEWLRRWELVEATDEPATEPTHSRRWFFMSVGATAAVALGGWVLGRFASSGRERVEETRRLLRLDGVTEPSVPQGVEVGVEGVRPWRTAAQDFYTIDTAIAPPTIEPQDWALRIHGLVDHELLLTYDDLISREITEDWITLNCVSNPVGGDLIGNAWWSGVRWAAILAEAGPQDGADAVLQKSEDGWTCGTPLAALMDDRNALLAVAMNGSPLPVEHGFPVRSIVPGLYGYVSACKWVIDVEVTRFDDITAYWTDKGWAELGPVKMSSRIAVPGPGEDVKTGALVVAGEAWAQHTGIAGVAVSLDGGPWTPADLARVPNDDTWVQWRVEIDVPAGDHELRVRASDKSGEIQTGVVRDVLPDGATGWHTVSFSASE</sequence>
<gene>
    <name evidence="3" type="ORF">HNR19_003486</name>
</gene>
<dbReference type="Proteomes" id="UP000530424">
    <property type="component" value="Unassembled WGS sequence"/>
</dbReference>
<accession>A0A853C8L2</accession>
<comment type="caution">
    <text evidence="3">The sequence shown here is derived from an EMBL/GenBank/DDBJ whole genome shotgun (WGS) entry which is preliminary data.</text>
</comment>
<keyword evidence="1" id="KW-0472">Membrane</keyword>
<evidence type="ECO:0000313" key="3">
    <source>
        <dbReference type="EMBL" id="NYJ02788.1"/>
    </source>
</evidence>
<dbReference type="Gene3D" id="3.90.420.10">
    <property type="entry name" value="Oxidoreductase, molybdopterin-binding domain"/>
    <property type="match status" value="1"/>
</dbReference>
<name>A0A853C8L2_9ACTN</name>
<keyword evidence="1" id="KW-1133">Transmembrane helix</keyword>
<dbReference type="GO" id="GO:0043546">
    <property type="term" value="F:molybdopterin cofactor binding"/>
    <property type="evidence" value="ECO:0007669"/>
    <property type="project" value="TreeGrafter"/>
</dbReference>
<protein>
    <submittedName>
        <fullName evidence="3">DMSO/TMAO reductase YedYZ molybdopterin-dependent catalytic subunit</fullName>
    </submittedName>
</protein>
<evidence type="ECO:0000259" key="2">
    <source>
        <dbReference type="Pfam" id="PF00174"/>
    </source>
</evidence>
<dbReference type="SUPFAM" id="SSF56524">
    <property type="entry name" value="Oxidoreductase molybdopterin-binding domain"/>
    <property type="match status" value="1"/>
</dbReference>
<dbReference type="EMBL" id="JACCFP010000001">
    <property type="protein sequence ID" value="NYJ02788.1"/>
    <property type="molecule type" value="Genomic_DNA"/>
</dbReference>
<organism evidence="3 4">
    <name type="scientific">Nocardioides thalensis</name>
    <dbReference type="NCBI Taxonomy" id="1914755"/>
    <lineage>
        <taxon>Bacteria</taxon>
        <taxon>Bacillati</taxon>
        <taxon>Actinomycetota</taxon>
        <taxon>Actinomycetes</taxon>
        <taxon>Propionibacteriales</taxon>
        <taxon>Nocardioidaceae</taxon>
        <taxon>Nocardioides</taxon>
    </lineage>
</organism>
<dbReference type="PANTHER" id="PTHR19372">
    <property type="entry name" value="SULFITE REDUCTASE"/>
    <property type="match status" value="1"/>
</dbReference>
<feature type="domain" description="Oxidoreductase molybdopterin-binding" evidence="2">
    <location>
        <begin position="239"/>
        <end position="384"/>
    </location>
</feature>
<dbReference type="Pfam" id="PF00174">
    <property type="entry name" value="Oxidored_molyb"/>
    <property type="match status" value="1"/>
</dbReference>
<dbReference type="InterPro" id="IPR014756">
    <property type="entry name" value="Ig_E-set"/>
</dbReference>
<dbReference type="RefSeq" id="WP_179669108.1">
    <property type="nucleotide sequence ID" value="NZ_JACCFP010000001.1"/>
</dbReference>
<reference evidence="3 4" key="1">
    <citation type="submission" date="2020-07" db="EMBL/GenBank/DDBJ databases">
        <title>Sequencing the genomes of 1000 actinobacteria strains.</title>
        <authorList>
            <person name="Klenk H.-P."/>
        </authorList>
    </citation>
    <scope>NUCLEOTIDE SEQUENCE [LARGE SCALE GENOMIC DNA]</scope>
    <source>
        <strain evidence="3 4">DSM 103833</strain>
    </source>
</reference>